<feature type="compositionally biased region" description="Basic and acidic residues" evidence="1">
    <location>
        <begin position="669"/>
        <end position="680"/>
    </location>
</feature>
<name>A0A7C8JCT2_ORBOL</name>
<feature type="region of interest" description="Disordered" evidence="1">
    <location>
        <begin position="635"/>
        <end position="686"/>
    </location>
</feature>
<dbReference type="InterPro" id="IPR052159">
    <property type="entry name" value="Competence_DNA_uptake"/>
</dbReference>
<evidence type="ECO:0000313" key="4">
    <source>
        <dbReference type="Proteomes" id="UP000475325"/>
    </source>
</evidence>
<accession>A0A7C8JCT2</accession>
<feature type="domain" description="DUF6603" evidence="2">
    <location>
        <begin position="1564"/>
        <end position="2046"/>
    </location>
</feature>
<proteinExistence type="predicted"/>
<dbReference type="InterPro" id="IPR046538">
    <property type="entry name" value="DUF6603"/>
</dbReference>
<sequence length="2354" mass="259075">MTSTLKVLSYHINIDEGDSAVHLLVEIKGKNKYVMRSVLVDGGKYDHGGEQLYNFITEMRKPASGLKWDNAGFDTIIVTHWDDDHWGGLVYTLQQDIIDQVGSTFTSLKEAESKIRSAYSRITFTEGGQPATYIYMPYELAEDSATGGAKNGMPEDWTISSSRLYVFIEVRIVTKTSRSKVLIKSRAIAITKKYSPRILGTDFFRNTRLPKEDLVYPRAVSQYLQQRPENPHWPAMICVASDSKVLLSEQDAEELMGWELKRSEGWQNWAYAHADQGNIQSESTSGVIDVDSTNTTEKRHDDVSVNLIPGSTTDNNQASIACMIFWPNKDALVTHYFAGDCGDQVEADIMSWASDPVDVKNKKSPRVIINVRAVKLSHHGSKFSTPLEMLPAWKPRVIVISNGENSIHHHPTWETMILIAAYIWWRRSDNYRVWCTNFPVYSERLLTKETLGYIKNGIGSVKSIDLKPDSGRTNLADYLWKFWDVNMIREDRRPPKGKYRNPLRYCQEQDLSEDAVAEHLADYVKYHWNSISGWKITNRSSNDWKPPFKGAILVEQHRDGFVRAGSLPEIDADAIKDSLEGNFADAASISEVISSSKLQPIQTKTVTLDISGLTKIDAGGIVLNKIEGVAIANRPQFPEIGDGGDGKSGSRNWQKSSPGNESTDAYAEQDTHTKNQENERTSTNIAGAVSSPASLRDVGLSGKAFTNELYYFVGSQTQINDTSIPPPVMVDPKGGDLDILLAMLGTGAFVFKSPLTDKPDRIFLDSSDETWQRFYSVFNVKNDMSSCPISFEASSKGLDNMQVTIQLKALDINTSIAMDPEPPILSQNLLFDSSNNRSAFGTENPIGFTGTSHGYILSLGNDSNNQSLKIPLSQLLNLFNFASDSLILQSILKIEGFPECVLDTSSGVKNCIWCFPGDDFSTHLRLQFAVDISTIGPKVQAILDEYLGLKVVINAMRVIAKQSWSWNLGEDGITLARQKPEFIFLCDMEIYNKKEGGESQKFRTAISFGRAETKFVVMLIPDKQDSTSVSNLLHWIGGFFGADINMEDIFPGIDMNKIFLHRLSIICPDSGPKKTELVMQVSWSSLILMLTLSYDSGFGFKATLFPQNKTTLAPVFSSIPFMPDYEDWDIVIPAGSTEPPEAGDLNEVITSLTGSQSDSVKEGPVSFQLTRATLKLERKKLSFMAMISGSNPNSQDVPCVKLDYGRLMLAYDFNDKTTKPTFSVATGISLQNSTKTYGTTLAAALSYERGIWSLSGSVFRLNGGLLYSLFDQNSNLEMVNFFQKITLDLFLSYTYAGKDGNQFVAKGRLYLAGTTLAFDYFHKGKDGKGNPDWGFAADLIPPDSEGGGTSLVSIIASICGSDVKDSLPECLENLLFKPTPGEASRSLVHLSISRHAPGYLVFLLRIKITPSITATFLQLQKKVDRTPNAQGLMPTAASPPKRALMFTLGALPEIPDIPVIGKIPQPFDELDIVWVDGGGEAGLTDADMNAIQLTFSPQPNPLRYKPIKGSLKLTSGFHFLVVNEQKALYDCASAPKKKTKDLKAITAPETDAGSDKATPMAPTRKKIGPVEILGLGLKFDTKDKKNLLSFSIDATVTLGPVTFAVKDFRLTFDITGLSLDDLSKAIPKPSIGGLAASFDRPPLTLAGAFAHQEDEISESFLGGAIVGYTPYKFEAAGYYGKTKADKMKSFFAYCKLNGPLMTLGYANINGITGGFGYNSNVKFPTPDAVLAFPLMNGDTVTKPNIADTLDGLMNGGWFMMQRDSFWVAAGLTVFAFQILTVEAVAVVQWTPQIKIGVFGIATAVMPKGVTSESAIFAKVQLGIVATLDIGNGVLAVEGQLTPSSFVLDKNCHLRGGFAFYTWFEGTDPAASNKDGTDWVFTIGGYHPSFKKPPRYPNPPRLGIYWNFSDAISITGEAYFAITPKVCMGGGRLNVSLVLGPLNAFFDAFVDFLINYKPFNFRAQGGLTVGVRYTLDLWITSIHIDIEIGARIYLYGPPIYGTVHVDFWVFGFDVKFGAQNALVNSGVDLEQFYDLVLQKDATGASIASVFHHDTNKDKLEWKTDEEEPVHENDTDLPIIFSCQSGLIPSAKQETKEKEPWKVTPMDFSFMVSCKFAIQNGFLKTNKPGTTTEVESIPFASPAQDKIYGKPMKKPSTLGAIGSTLTLTITQQKDTIVELGLEADPPVPIWKKSEPVMKPVPSALWGEYLESQDPSSGDGTKQVDDLLSGSKGSINLMMGVTVSQPDTVKPTEAIKEFDVLKTMSQTAAVTHWPPNPSQNDKWSPEEGETTLKDVSDAWLSPKLKAQDLIDKWASLNCFQWDSKKMAGLGTAPEHLTKNMKDHYVAAPRISVAKDSA</sequence>
<dbReference type="InterPro" id="IPR036866">
    <property type="entry name" value="RibonucZ/Hydroxyglut_hydro"/>
</dbReference>
<evidence type="ECO:0000256" key="1">
    <source>
        <dbReference type="SAM" id="MobiDB-lite"/>
    </source>
</evidence>
<dbReference type="SUPFAM" id="SSF56281">
    <property type="entry name" value="Metallo-hydrolase/oxidoreductase"/>
    <property type="match status" value="1"/>
</dbReference>
<dbReference type="PANTHER" id="PTHR30619">
    <property type="entry name" value="DNA INTERNALIZATION/COMPETENCE PROTEIN COMEC/REC2"/>
    <property type="match status" value="1"/>
</dbReference>
<dbReference type="Proteomes" id="UP000475325">
    <property type="component" value="Unassembled WGS sequence"/>
</dbReference>
<reference evidence="3 4" key="1">
    <citation type="submission" date="2019-06" db="EMBL/GenBank/DDBJ databases">
        <authorList>
            <person name="Palmer J.M."/>
        </authorList>
    </citation>
    <scope>NUCLEOTIDE SEQUENCE [LARGE SCALE GENOMIC DNA]</scope>
    <source>
        <strain evidence="3 4">TWF102</strain>
    </source>
</reference>
<dbReference type="Pfam" id="PF20248">
    <property type="entry name" value="DUF6603"/>
    <property type="match status" value="1"/>
</dbReference>
<protein>
    <recommendedName>
        <fullName evidence="2">DUF6603 domain-containing protein</fullName>
    </recommendedName>
</protein>
<evidence type="ECO:0000313" key="3">
    <source>
        <dbReference type="EMBL" id="KAF3083865.1"/>
    </source>
</evidence>
<feature type="compositionally biased region" description="Polar residues" evidence="1">
    <location>
        <begin position="649"/>
        <end position="663"/>
    </location>
</feature>
<organism evidence="3 4">
    <name type="scientific">Orbilia oligospora</name>
    <name type="common">Nematode-trapping fungus</name>
    <name type="synonym">Arthrobotrys oligospora</name>
    <dbReference type="NCBI Taxonomy" id="2813651"/>
    <lineage>
        <taxon>Eukaryota</taxon>
        <taxon>Fungi</taxon>
        <taxon>Dikarya</taxon>
        <taxon>Ascomycota</taxon>
        <taxon>Pezizomycotina</taxon>
        <taxon>Orbiliomycetes</taxon>
        <taxon>Orbiliales</taxon>
        <taxon>Orbiliaceae</taxon>
        <taxon>Orbilia</taxon>
    </lineage>
</organism>
<gene>
    <name evidence="3" type="ORF">TWF102_000581</name>
</gene>
<dbReference type="Gene3D" id="3.60.15.10">
    <property type="entry name" value="Ribonuclease Z/Hydroxyacylglutathione hydrolase-like"/>
    <property type="match status" value="1"/>
</dbReference>
<dbReference type="EMBL" id="WIQW01000103">
    <property type="protein sequence ID" value="KAF3083865.1"/>
    <property type="molecule type" value="Genomic_DNA"/>
</dbReference>
<comment type="caution">
    <text evidence="3">The sequence shown here is derived from an EMBL/GenBank/DDBJ whole genome shotgun (WGS) entry which is preliminary data.</text>
</comment>
<feature type="region of interest" description="Disordered" evidence="1">
    <location>
        <begin position="2265"/>
        <end position="2286"/>
    </location>
</feature>
<dbReference type="PANTHER" id="PTHR30619:SF1">
    <property type="entry name" value="RECOMBINATION PROTEIN 2"/>
    <property type="match status" value="1"/>
</dbReference>
<evidence type="ECO:0000259" key="2">
    <source>
        <dbReference type="Pfam" id="PF20248"/>
    </source>
</evidence>